<proteinExistence type="predicted"/>
<comment type="caution">
    <text evidence="3">The sequence shown here is derived from an EMBL/GenBank/DDBJ whole genome shotgun (WGS) entry which is preliminary data.</text>
</comment>
<evidence type="ECO:0000313" key="2">
    <source>
        <dbReference type="EMBL" id="CAF4106306.1"/>
    </source>
</evidence>
<keyword evidence="1" id="KW-0175">Coiled coil</keyword>
<dbReference type="EMBL" id="CAJOBJ010334950">
    <property type="protein sequence ID" value="CAF5187709.1"/>
    <property type="molecule type" value="Genomic_DNA"/>
</dbReference>
<feature type="non-terminal residue" evidence="3">
    <location>
        <position position="55"/>
    </location>
</feature>
<organism evidence="3 5">
    <name type="scientific">Rotaria magnacalcarata</name>
    <dbReference type="NCBI Taxonomy" id="392030"/>
    <lineage>
        <taxon>Eukaryota</taxon>
        <taxon>Metazoa</taxon>
        <taxon>Spiralia</taxon>
        <taxon>Gnathifera</taxon>
        <taxon>Rotifera</taxon>
        <taxon>Eurotatoria</taxon>
        <taxon>Bdelloidea</taxon>
        <taxon>Philodinida</taxon>
        <taxon>Philodinidae</taxon>
        <taxon>Rotaria</taxon>
    </lineage>
</organism>
<evidence type="ECO:0000313" key="4">
    <source>
        <dbReference type="EMBL" id="CAF5187709.1"/>
    </source>
</evidence>
<protein>
    <submittedName>
        <fullName evidence="3">Uncharacterized protein</fullName>
    </submittedName>
</protein>
<dbReference type="Proteomes" id="UP000676336">
    <property type="component" value="Unassembled WGS sequence"/>
</dbReference>
<gene>
    <name evidence="3" type="ORF">BYL167_LOCUS41738</name>
    <name evidence="4" type="ORF">GIL414_LOCUS71760</name>
    <name evidence="2" type="ORF">SMN809_LOCUS17587</name>
</gene>
<dbReference type="Proteomes" id="UP000681967">
    <property type="component" value="Unassembled WGS sequence"/>
</dbReference>
<reference evidence="3" key="1">
    <citation type="submission" date="2021-02" db="EMBL/GenBank/DDBJ databases">
        <authorList>
            <person name="Nowell W R."/>
        </authorList>
    </citation>
    <scope>NUCLEOTIDE SEQUENCE</scope>
</reference>
<dbReference type="EMBL" id="CAJOBH010106580">
    <property type="protein sequence ID" value="CAF4640290.1"/>
    <property type="molecule type" value="Genomic_DNA"/>
</dbReference>
<sequence>MTLNGFGNGTVVDSHIPMDCIRRRKEQLKKEIQEIREKIAQCEIEMSMIQTHSND</sequence>
<accession>A0A8S2ZJS5</accession>
<dbReference type="EMBL" id="CAJOBI010008196">
    <property type="protein sequence ID" value="CAF4106306.1"/>
    <property type="molecule type" value="Genomic_DNA"/>
</dbReference>
<evidence type="ECO:0000256" key="1">
    <source>
        <dbReference type="SAM" id="Coils"/>
    </source>
</evidence>
<feature type="non-terminal residue" evidence="3">
    <location>
        <position position="1"/>
    </location>
</feature>
<name>A0A8S2ZJS5_9BILA</name>
<dbReference type="Proteomes" id="UP000681720">
    <property type="component" value="Unassembled WGS sequence"/>
</dbReference>
<evidence type="ECO:0000313" key="5">
    <source>
        <dbReference type="Proteomes" id="UP000681967"/>
    </source>
</evidence>
<dbReference type="AlphaFoldDB" id="A0A8S2ZJS5"/>
<evidence type="ECO:0000313" key="3">
    <source>
        <dbReference type="EMBL" id="CAF4640290.1"/>
    </source>
</evidence>
<feature type="coiled-coil region" evidence="1">
    <location>
        <begin position="18"/>
        <end position="45"/>
    </location>
</feature>